<evidence type="ECO:0000313" key="2">
    <source>
        <dbReference type="Proteomes" id="UP001386955"/>
    </source>
</evidence>
<dbReference type="EMBL" id="JAYMYS010000005">
    <property type="protein sequence ID" value="KAK7390886.1"/>
    <property type="molecule type" value="Genomic_DNA"/>
</dbReference>
<protein>
    <submittedName>
        <fullName evidence="1">Uncharacterized protein</fullName>
    </submittedName>
</protein>
<organism evidence="1 2">
    <name type="scientific">Psophocarpus tetragonolobus</name>
    <name type="common">Winged bean</name>
    <name type="synonym">Dolichos tetragonolobus</name>
    <dbReference type="NCBI Taxonomy" id="3891"/>
    <lineage>
        <taxon>Eukaryota</taxon>
        <taxon>Viridiplantae</taxon>
        <taxon>Streptophyta</taxon>
        <taxon>Embryophyta</taxon>
        <taxon>Tracheophyta</taxon>
        <taxon>Spermatophyta</taxon>
        <taxon>Magnoliopsida</taxon>
        <taxon>eudicotyledons</taxon>
        <taxon>Gunneridae</taxon>
        <taxon>Pentapetalae</taxon>
        <taxon>rosids</taxon>
        <taxon>fabids</taxon>
        <taxon>Fabales</taxon>
        <taxon>Fabaceae</taxon>
        <taxon>Papilionoideae</taxon>
        <taxon>50 kb inversion clade</taxon>
        <taxon>NPAAA clade</taxon>
        <taxon>indigoferoid/millettioid clade</taxon>
        <taxon>Phaseoleae</taxon>
        <taxon>Psophocarpus</taxon>
    </lineage>
</organism>
<comment type="caution">
    <text evidence="1">The sequence shown here is derived from an EMBL/GenBank/DDBJ whole genome shotgun (WGS) entry which is preliminary data.</text>
</comment>
<gene>
    <name evidence="1" type="ORF">VNO78_19052</name>
</gene>
<evidence type="ECO:0000313" key="1">
    <source>
        <dbReference type="EMBL" id="KAK7390886.1"/>
    </source>
</evidence>
<reference evidence="1 2" key="1">
    <citation type="submission" date="2024-01" db="EMBL/GenBank/DDBJ databases">
        <title>The genomes of 5 underutilized Papilionoideae crops provide insights into root nodulation and disease resistanc.</title>
        <authorList>
            <person name="Jiang F."/>
        </authorList>
    </citation>
    <scope>NUCLEOTIDE SEQUENCE [LARGE SCALE GENOMIC DNA]</scope>
    <source>
        <strain evidence="1">DUOXIRENSHENG_FW03</strain>
        <tissue evidence="1">Leaves</tissue>
    </source>
</reference>
<sequence>MMSLSNGADSKQQKLQLPNPFDLVDSEILEKVYHTYLHDDYKCNVEVLYEIVSSVVLKGEGNENAMI</sequence>
<dbReference type="AlphaFoldDB" id="A0AAN9S8D5"/>
<accession>A0AAN9S8D5</accession>
<dbReference type="Proteomes" id="UP001386955">
    <property type="component" value="Unassembled WGS sequence"/>
</dbReference>
<proteinExistence type="predicted"/>
<name>A0AAN9S8D5_PSOTE</name>
<keyword evidence="2" id="KW-1185">Reference proteome</keyword>